<dbReference type="PANTHER" id="PTHR31005:SF8">
    <property type="entry name" value="DUF4139 DOMAIN-CONTAINING PROTEIN"/>
    <property type="match status" value="1"/>
</dbReference>
<dbReference type="NCBIfam" id="TIGR02231">
    <property type="entry name" value="mucoidy inhibitor MuiA family protein"/>
    <property type="match status" value="2"/>
</dbReference>
<evidence type="ECO:0008006" key="6">
    <source>
        <dbReference type="Google" id="ProtNLM"/>
    </source>
</evidence>
<dbReference type="EMBL" id="CACVBS010000060">
    <property type="protein sequence ID" value="CAA7267508.1"/>
    <property type="molecule type" value="Genomic_DNA"/>
</dbReference>
<keyword evidence="5" id="KW-1185">Reference proteome</keyword>
<name>A0A8S0W979_CYCAE</name>
<dbReference type="InterPro" id="IPR025554">
    <property type="entry name" value="DUF4140"/>
</dbReference>
<evidence type="ECO:0000313" key="4">
    <source>
        <dbReference type="EMBL" id="CAA7267508.1"/>
    </source>
</evidence>
<dbReference type="InterPro" id="IPR011935">
    <property type="entry name" value="CHP02231"/>
</dbReference>
<organism evidence="4 5">
    <name type="scientific">Cyclocybe aegerita</name>
    <name type="common">Black poplar mushroom</name>
    <name type="synonym">Agrocybe aegerita</name>
    <dbReference type="NCBI Taxonomy" id="1973307"/>
    <lineage>
        <taxon>Eukaryota</taxon>
        <taxon>Fungi</taxon>
        <taxon>Dikarya</taxon>
        <taxon>Basidiomycota</taxon>
        <taxon>Agaricomycotina</taxon>
        <taxon>Agaricomycetes</taxon>
        <taxon>Agaricomycetidae</taxon>
        <taxon>Agaricales</taxon>
        <taxon>Agaricineae</taxon>
        <taxon>Bolbitiaceae</taxon>
        <taxon>Cyclocybe</taxon>
    </lineage>
</organism>
<dbReference type="AlphaFoldDB" id="A0A8S0W979"/>
<evidence type="ECO:0000259" key="3">
    <source>
        <dbReference type="Pfam" id="PF13600"/>
    </source>
</evidence>
<feature type="compositionally biased region" description="Polar residues" evidence="1">
    <location>
        <begin position="366"/>
        <end position="380"/>
    </location>
</feature>
<evidence type="ECO:0000259" key="2">
    <source>
        <dbReference type="Pfam" id="PF13598"/>
    </source>
</evidence>
<dbReference type="Pfam" id="PF13600">
    <property type="entry name" value="DUF4140"/>
    <property type="match status" value="1"/>
</dbReference>
<evidence type="ECO:0000313" key="5">
    <source>
        <dbReference type="Proteomes" id="UP000467700"/>
    </source>
</evidence>
<dbReference type="Proteomes" id="UP000467700">
    <property type="component" value="Unassembled WGS sequence"/>
</dbReference>
<gene>
    <name evidence="4" type="ORF">AAE3_LOCUS9752</name>
</gene>
<sequence>MASVITVQAAAHPIKSVTVFKSSKAEVVRTFSLNFSKGQNKVQIRGLPSTIDTHSVRVSGLGEARLFDVVCTVGGSKAASYASDSSSEIIRTLIAKKLALESERATREQESQLLLKYAQTLSGEHVTPTQMGQFLESYVEMERNNLNARTELNEKIVEINRQIEAEQHKTSSKQGTAHGQVDIVITADEDTTIELKLTYIVSGAQWKPIYELHASTENGKPSSCVTLHYRARVMQSTGEDWTNAALTLSTIASDTIVRRIPQLRTITMRPKAPYTHFSQAPAFGLPMKANNVMASGGLFGANGAAAQSAPRFGASVIPFGSKVVQQGFGALVQQQQQQQTGSGLFGSAPAQPTTFSAFGAAGTTQSSQPFSSIFGQPQPEQMSSGAFGGGGQGTQIPPSGAGQRPQLFGAASATPQAPSAAYEAELAAAEAIPLPEEDDDFEAVPTPGAITEPTTIVSETPMAISFSVHGETTIPSDGVDHQVSVALLPFEAKISYITVPRMDPRVFLQCEVKNSSEYRLLAGVVTVIFDDSYVSKTSINDIGTGDNFECTLGDDTSTKVTYAHTAGKAVKSTGGAFAETSNTTTYTTKISVHNKHPFPLTDLIVREGLPVLEDTRAKVVLRKPAGLADARDGEVFHIGNEGLRVAWEKVIDGKGGEKEGKFEWRWKVGAGAKINLEAEWEVKVTGDTSWIEAFKQLSV</sequence>
<feature type="domain" description="DUF4140" evidence="3">
    <location>
        <begin position="17"/>
        <end position="114"/>
    </location>
</feature>
<comment type="caution">
    <text evidence="4">The sequence shown here is derived from an EMBL/GenBank/DDBJ whole genome shotgun (WGS) entry which is preliminary data.</text>
</comment>
<dbReference type="InterPro" id="IPR037291">
    <property type="entry name" value="DUF4139"/>
</dbReference>
<dbReference type="OrthoDB" id="10068793at2759"/>
<dbReference type="PANTHER" id="PTHR31005">
    <property type="entry name" value="DUF4139 DOMAIN-CONTAINING PROTEIN"/>
    <property type="match status" value="1"/>
</dbReference>
<reference evidence="4 5" key="1">
    <citation type="submission" date="2020-01" db="EMBL/GenBank/DDBJ databases">
        <authorList>
            <person name="Gupta K D."/>
        </authorList>
    </citation>
    <scope>NUCLEOTIDE SEQUENCE [LARGE SCALE GENOMIC DNA]</scope>
</reference>
<accession>A0A8S0W979</accession>
<dbReference type="Pfam" id="PF13598">
    <property type="entry name" value="DUF4139"/>
    <property type="match status" value="1"/>
</dbReference>
<feature type="domain" description="DUF4139" evidence="2">
    <location>
        <begin position="195"/>
        <end position="683"/>
    </location>
</feature>
<protein>
    <recommendedName>
        <fullName evidence="6">DUF4139 domain-containing protein</fullName>
    </recommendedName>
</protein>
<feature type="region of interest" description="Disordered" evidence="1">
    <location>
        <begin position="366"/>
        <end position="400"/>
    </location>
</feature>
<evidence type="ECO:0000256" key="1">
    <source>
        <dbReference type="SAM" id="MobiDB-lite"/>
    </source>
</evidence>
<proteinExistence type="predicted"/>